<name>A0A645DZW2_9ZZZZ</name>
<dbReference type="Pfam" id="PF13692">
    <property type="entry name" value="Glyco_trans_1_4"/>
    <property type="match status" value="1"/>
</dbReference>
<accession>A0A645DZW2</accession>
<organism evidence="1">
    <name type="scientific">bioreactor metagenome</name>
    <dbReference type="NCBI Taxonomy" id="1076179"/>
    <lineage>
        <taxon>unclassified sequences</taxon>
        <taxon>metagenomes</taxon>
        <taxon>ecological metagenomes</taxon>
    </lineage>
</organism>
<evidence type="ECO:0000313" key="1">
    <source>
        <dbReference type="EMBL" id="MPM94678.1"/>
    </source>
</evidence>
<gene>
    <name evidence="1" type="ORF">SDC9_141826</name>
</gene>
<dbReference type="SUPFAM" id="SSF53756">
    <property type="entry name" value="UDP-Glycosyltransferase/glycogen phosphorylase"/>
    <property type="match status" value="1"/>
</dbReference>
<sequence length="214" mass="24168">MGCDLEAFDDYFENEKVKEPEIFTVTYCGSMRQANSIIQICEAAKILKDKGLDVRFRFFGNGPDEAAAKDYCDKYGLDNVSFFGRFMKEDLANILSESTVNIMTYKQSKVMKYGGSQSKLFDYLASGKPIINCGDWGYNLVSRYNCGMVVKEQTSESIAKAIEALEEMPVSERSTMGLKARMVAEKYSQPYLVDELIKVLKYVETHRENGGDSL</sequence>
<dbReference type="PANTHER" id="PTHR12526:SF622">
    <property type="entry name" value="GLYCOSYLTRANSFERASE (GROUP I)"/>
    <property type="match status" value="1"/>
</dbReference>
<dbReference type="PANTHER" id="PTHR12526">
    <property type="entry name" value="GLYCOSYLTRANSFERASE"/>
    <property type="match status" value="1"/>
</dbReference>
<proteinExistence type="predicted"/>
<protein>
    <recommendedName>
        <fullName evidence="2">Glycosyl transferase family 1 domain-containing protein</fullName>
    </recommendedName>
</protein>
<dbReference type="EMBL" id="VSSQ01041274">
    <property type="protein sequence ID" value="MPM94678.1"/>
    <property type="molecule type" value="Genomic_DNA"/>
</dbReference>
<reference evidence="1" key="1">
    <citation type="submission" date="2019-08" db="EMBL/GenBank/DDBJ databases">
        <authorList>
            <person name="Kucharzyk K."/>
            <person name="Murdoch R.W."/>
            <person name="Higgins S."/>
            <person name="Loffler F."/>
        </authorList>
    </citation>
    <scope>NUCLEOTIDE SEQUENCE</scope>
</reference>
<dbReference type="AlphaFoldDB" id="A0A645DZW2"/>
<dbReference type="Gene3D" id="3.40.50.2000">
    <property type="entry name" value="Glycogen Phosphorylase B"/>
    <property type="match status" value="1"/>
</dbReference>
<comment type="caution">
    <text evidence="1">The sequence shown here is derived from an EMBL/GenBank/DDBJ whole genome shotgun (WGS) entry which is preliminary data.</text>
</comment>
<evidence type="ECO:0008006" key="2">
    <source>
        <dbReference type="Google" id="ProtNLM"/>
    </source>
</evidence>